<dbReference type="AlphaFoldDB" id="A0A6H5I0H8"/>
<accession>A0A6H5I0H8</accession>
<keyword evidence="3" id="KW-1185">Reference proteome</keyword>
<reference evidence="2 3" key="1">
    <citation type="submission" date="2020-02" db="EMBL/GenBank/DDBJ databases">
        <authorList>
            <person name="Ferguson B K."/>
        </authorList>
    </citation>
    <scope>NUCLEOTIDE SEQUENCE [LARGE SCALE GENOMIC DNA]</scope>
</reference>
<dbReference type="Proteomes" id="UP000479190">
    <property type="component" value="Unassembled WGS sequence"/>
</dbReference>
<evidence type="ECO:0000313" key="2">
    <source>
        <dbReference type="EMBL" id="CAB0031548.1"/>
    </source>
</evidence>
<feature type="compositionally biased region" description="Basic and acidic residues" evidence="1">
    <location>
        <begin position="1"/>
        <end position="10"/>
    </location>
</feature>
<feature type="compositionally biased region" description="Low complexity" evidence="1">
    <location>
        <begin position="15"/>
        <end position="30"/>
    </location>
</feature>
<evidence type="ECO:0000256" key="1">
    <source>
        <dbReference type="SAM" id="MobiDB-lite"/>
    </source>
</evidence>
<gene>
    <name evidence="2" type="ORF">TBRA_LOCUS3515</name>
</gene>
<feature type="compositionally biased region" description="Basic and acidic residues" evidence="1">
    <location>
        <begin position="31"/>
        <end position="44"/>
    </location>
</feature>
<name>A0A6H5I0H8_9HYME</name>
<sequence>MRYPRPEHNSRTRRLAAGARRALSSASSVRCSDDRSATRGKENGWLRTRGNSTTIRARIARKEEKSGRRLVMARAPRLDDGPLSCCRGSAVVRVREPSSFDVYNPHSCALHR</sequence>
<proteinExistence type="predicted"/>
<organism evidence="2 3">
    <name type="scientific">Trichogramma brassicae</name>
    <dbReference type="NCBI Taxonomy" id="86971"/>
    <lineage>
        <taxon>Eukaryota</taxon>
        <taxon>Metazoa</taxon>
        <taxon>Ecdysozoa</taxon>
        <taxon>Arthropoda</taxon>
        <taxon>Hexapoda</taxon>
        <taxon>Insecta</taxon>
        <taxon>Pterygota</taxon>
        <taxon>Neoptera</taxon>
        <taxon>Endopterygota</taxon>
        <taxon>Hymenoptera</taxon>
        <taxon>Apocrita</taxon>
        <taxon>Proctotrupomorpha</taxon>
        <taxon>Chalcidoidea</taxon>
        <taxon>Trichogrammatidae</taxon>
        <taxon>Trichogramma</taxon>
    </lineage>
</organism>
<evidence type="ECO:0000313" key="3">
    <source>
        <dbReference type="Proteomes" id="UP000479190"/>
    </source>
</evidence>
<dbReference type="EMBL" id="CADCXV010000646">
    <property type="protein sequence ID" value="CAB0031548.1"/>
    <property type="molecule type" value="Genomic_DNA"/>
</dbReference>
<feature type="region of interest" description="Disordered" evidence="1">
    <location>
        <begin position="1"/>
        <end position="47"/>
    </location>
</feature>
<protein>
    <submittedName>
        <fullName evidence="2">Uncharacterized protein</fullName>
    </submittedName>
</protein>